<evidence type="ECO:0000313" key="2">
    <source>
        <dbReference type="EMBL" id="CAF1028114.1"/>
    </source>
</evidence>
<gene>
    <name evidence="2" type="ORF">JYZ213_LOCUS17445</name>
</gene>
<dbReference type="AlphaFoldDB" id="A0A814IYI9"/>
<evidence type="ECO:0000313" key="3">
    <source>
        <dbReference type="Proteomes" id="UP000663845"/>
    </source>
</evidence>
<organism evidence="2 3">
    <name type="scientific">Adineta steineri</name>
    <dbReference type="NCBI Taxonomy" id="433720"/>
    <lineage>
        <taxon>Eukaryota</taxon>
        <taxon>Metazoa</taxon>
        <taxon>Spiralia</taxon>
        <taxon>Gnathifera</taxon>
        <taxon>Rotifera</taxon>
        <taxon>Eurotatoria</taxon>
        <taxon>Bdelloidea</taxon>
        <taxon>Adinetida</taxon>
        <taxon>Adinetidae</taxon>
        <taxon>Adineta</taxon>
    </lineage>
</organism>
<sequence>MVKVWYQHDQNVAAKVDIDRGSDIDDLKQRIFGPTNKGQYQATYNGNIMRPSAKVPQNTTDDMPIVFTRIVNVPSPATSVGAGKARLMGKATSVGAGKARPMGKATSVGAGKARPVGKATSVGAGKARPMGKATSVGAGKARPMGKATSVGARKARPVGDETTEGAQKQCIGRNIFTKRLTRGRFQSILFHLQNPN</sequence>
<name>A0A814IYI9_9BILA</name>
<proteinExistence type="predicted"/>
<comment type="caution">
    <text evidence="2">The sequence shown here is derived from an EMBL/GenBank/DDBJ whole genome shotgun (WGS) entry which is preliminary data.</text>
</comment>
<evidence type="ECO:0000256" key="1">
    <source>
        <dbReference type="SAM" id="MobiDB-lite"/>
    </source>
</evidence>
<accession>A0A814IYI9</accession>
<reference evidence="2" key="1">
    <citation type="submission" date="2021-02" db="EMBL/GenBank/DDBJ databases">
        <authorList>
            <person name="Nowell W R."/>
        </authorList>
    </citation>
    <scope>NUCLEOTIDE SEQUENCE</scope>
</reference>
<protein>
    <submittedName>
        <fullName evidence="2">Uncharacterized protein</fullName>
    </submittedName>
</protein>
<dbReference type="EMBL" id="CAJNOG010000163">
    <property type="protein sequence ID" value="CAF1028114.1"/>
    <property type="molecule type" value="Genomic_DNA"/>
</dbReference>
<feature type="region of interest" description="Disordered" evidence="1">
    <location>
        <begin position="93"/>
        <end position="165"/>
    </location>
</feature>
<dbReference type="Proteomes" id="UP000663845">
    <property type="component" value="Unassembled WGS sequence"/>
</dbReference>